<gene>
    <name evidence="1" type="ORF">Taro_012971</name>
</gene>
<accession>A0A843UEJ7</accession>
<evidence type="ECO:0000313" key="1">
    <source>
        <dbReference type="EMBL" id="MQL80516.1"/>
    </source>
</evidence>
<sequence length="151" mass="16997">MGGCIFSSTVLLDVPTSTSLITYQRQPPPSRQHLRCYRRGRGVRDTAGVKQQGRSLLVSIFLFGLFKRSGLCRGFYLGFGGFVDRERESREREGLSALRRRWVPCGVTGLPTIPTISASFDPRIQLSHLWLRSHVTGSITDSKMAGFRHRL</sequence>
<dbReference type="AlphaFoldDB" id="A0A843UEJ7"/>
<keyword evidence="2" id="KW-1185">Reference proteome</keyword>
<comment type="caution">
    <text evidence="1">The sequence shown here is derived from an EMBL/GenBank/DDBJ whole genome shotgun (WGS) entry which is preliminary data.</text>
</comment>
<organism evidence="1 2">
    <name type="scientific">Colocasia esculenta</name>
    <name type="common">Wild taro</name>
    <name type="synonym">Arum esculentum</name>
    <dbReference type="NCBI Taxonomy" id="4460"/>
    <lineage>
        <taxon>Eukaryota</taxon>
        <taxon>Viridiplantae</taxon>
        <taxon>Streptophyta</taxon>
        <taxon>Embryophyta</taxon>
        <taxon>Tracheophyta</taxon>
        <taxon>Spermatophyta</taxon>
        <taxon>Magnoliopsida</taxon>
        <taxon>Liliopsida</taxon>
        <taxon>Araceae</taxon>
        <taxon>Aroideae</taxon>
        <taxon>Colocasieae</taxon>
        <taxon>Colocasia</taxon>
    </lineage>
</organism>
<name>A0A843UEJ7_COLES</name>
<protein>
    <submittedName>
        <fullName evidence="1">Uncharacterized protein</fullName>
    </submittedName>
</protein>
<proteinExistence type="predicted"/>
<evidence type="ECO:0000313" key="2">
    <source>
        <dbReference type="Proteomes" id="UP000652761"/>
    </source>
</evidence>
<reference evidence="1" key="1">
    <citation type="submission" date="2017-07" db="EMBL/GenBank/DDBJ databases">
        <title>Taro Niue Genome Assembly and Annotation.</title>
        <authorList>
            <person name="Atibalentja N."/>
            <person name="Keating K."/>
            <person name="Fields C.J."/>
        </authorList>
    </citation>
    <scope>NUCLEOTIDE SEQUENCE</scope>
    <source>
        <strain evidence="1">Niue_2</strain>
        <tissue evidence="1">Leaf</tissue>
    </source>
</reference>
<dbReference type="Proteomes" id="UP000652761">
    <property type="component" value="Unassembled WGS sequence"/>
</dbReference>
<dbReference type="EMBL" id="NMUH01000512">
    <property type="protein sequence ID" value="MQL80516.1"/>
    <property type="molecule type" value="Genomic_DNA"/>
</dbReference>